<dbReference type="eggNOG" id="COG0451">
    <property type="taxonomic scope" value="Bacteria"/>
</dbReference>
<evidence type="ECO:0000313" key="2">
    <source>
        <dbReference type="EMBL" id="SDS11001.1"/>
    </source>
</evidence>
<feature type="domain" description="NAD-dependent epimerase/dehydratase" evidence="1">
    <location>
        <begin position="171"/>
        <end position="289"/>
    </location>
</feature>
<dbReference type="PANTHER" id="PTHR43245">
    <property type="entry name" value="BIFUNCTIONAL POLYMYXIN RESISTANCE PROTEIN ARNA"/>
    <property type="match status" value="1"/>
</dbReference>
<sequence length="357" mass="37174">MDSHAAGMRILLTGGAGFIGSASVRAFVRAGQDVTVLDSLRVDVHDHRSPDLPDGVQLITADIQDLAAVTTAVGASDVVVHLAAKVGLGVNIDDIDDYVASNDLGTAMILKAAARAGTRHLVFASSMVVYGEGRYECTGDGTGEHGVVSPAPREVADLDAGTFDPRCPQCGSVLVPGLVGEDAPLDPRNVYAATKVHGEHLLRAWTRETGASATALRFHNVYGPGMPRDTPYAGVASIFRSELAHVRPPRVFEDGGQRRDFVHVDDVAAAVVRAAEHPVGPGVTPLNVGSGTVTTVGEMAQVLAEVMDGPAPVVTGQYRAGDVRHVTASSERAEELLGWSAQIPLRDGLAAMVADGT</sequence>
<reference evidence="3" key="1">
    <citation type="submission" date="2016-10" db="EMBL/GenBank/DDBJ databases">
        <authorList>
            <person name="Varghese N."/>
            <person name="Submissions S."/>
        </authorList>
    </citation>
    <scope>NUCLEOTIDE SEQUENCE [LARGE SCALE GENOMIC DNA]</scope>
    <source>
        <strain evidence="3">DSM 22126</strain>
    </source>
</reference>
<protein>
    <submittedName>
        <fullName evidence="2">dTDP-L-rhamnose 4-epimerase</fullName>
    </submittedName>
</protein>
<feature type="domain" description="NAD-dependent epimerase/dehydratase" evidence="1">
    <location>
        <begin position="10"/>
        <end position="134"/>
    </location>
</feature>
<dbReference type="PANTHER" id="PTHR43245:SF13">
    <property type="entry name" value="UDP-D-APIOSE_UDP-D-XYLOSE SYNTHASE 2"/>
    <property type="match status" value="1"/>
</dbReference>
<gene>
    <name evidence="2" type="ORF">SAMN04489860_0815</name>
</gene>
<proteinExistence type="predicted"/>
<dbReference type="EMBL" id="LT629776">
    <property type="protein sequence ID" value="SDS11001.1"/>
    <property type="molecule type" value="Genomic_DNA"/>
</dbReference>
<dbReference type="Proteomes" id="UP000185663">
    <property type="component" value="Chromosome I"/>
</dbReference>
<accession>A0A1H1PI66</accession>
<dbReference type="Pfam" id="PF01370">
    <property type="entry name" value="Epimerase"/>
    <property type="match status" value="2"/>
</dbReference>
<keyword evidence="3" id="KW-1185">Reference proteome</keyword>
<dbReference type="STRING" id="545619.SAMN04489860_0815"/>
<dbReference type="InterPro" id="IPR050177">
    <property type="entry name" value="Lipid_A_modif_metabolic_enz"/>
</dbReference>
<dbReference type="SUPFAM" id="SSF51735">
    <property type="entry name" value="NAD(P)-binding Rossmann-fold domains"/>
    <property type="match status" value="1"/>
</dbReference>
<dbReference type="Gene3D" id="3.40.50.720">
    <property type="entry name" value="NAD(P)-binding Rossmann-like Domain"/>
    <property type="match status" value="1"/>
</dbReference>
<organism evidence="2 3">
    <name type="scientific">Paraoerskovia marina</name>
    <dbReference type="NCBI Taxonomy" id="545619"/>
    <lineage>
        <taxon>Bacteria</taxon>
        <taxon>Bacillati</taxon>
        <taxon>Actinomycetota</taxon>
        <taxon>Actinomycetes</taxon>
        <taxon>Micrococcales</taxon>
        <taxon>Cellulomonadaceae</taxon>
        <taxon>Paraoerskovia</taxon>
    </lineage>
</organism>
<dbReference type="InterPro" id="IPR036291">
    <property type="entry name" value="NAD(P)-bd_dom_sf"/>
</dbReference>
<evidence type="ECO:0000313" key="3">
    <source>
        <dbReference type="Proteomes" id="UP000185663"/>
    </source>
</evidence>
<name>A0A1H1PI66_9CELL</name>
<dbReference type="InterPro" id="IPR001509">
    <property type="entry name" value="Epimerase_deHydtase"/>
</dbReference>
<dbReference type="AlphaFoldDB" id="A0A1H1PI66"/>
<evidence type="ECO:0000259" key="1">
    <source>
        <dbReference type="Pfam" id="PF01370"/>
    </source>
</evidence>